<dbReference type="InterPro" id="IPR017853">
    <property type="entry name" value="GH"/>
</dbReference>
<evidence type="ECO:0000256" key="1">
    <source>
        <dbReference type="ARBA" id="ARBA00004308"/>
    </source>
</evidence>
<keyword evidence="11" id="KW-0732">Signal</keyword>
<dbReference type="SMART" id="SM00018">
    <property type="entry name" value="PD"/>
    <property type="match status" value="2"/>
</dbReference>
<evidence type="ECO:0000256" key="6">
    <source>
        <dbReference type="ARBA" id="ARBA00023180"/>
    </source>
</evidence>
<evidence type="ECO:0000256" key="9">
    <source>
        <dbReference type="PROSITE-ProRule" id="PRU00779"/>
    </source>
</evidence>
<dbReference type="CDD" id="cd14752">
    <property type="entry name" value="GH31_N"/>
    <property type="match status" value="1"/>
</dbReference>
<dbReference type="GO" id="GO:0004553">
    <property type="term" value="F:hydrolase activity, hydrolyzing O-glycosyl compounds"/>
    <property type="evidence" value="ECO:0007669"/>
    <property type="project" value="InterPro"/>
</dbReference>
<dbReference type="SUPFAM" id="SSF51011">
    <property type="entry name" value="Glycosyl hydrolase domain"/>
    <property type="match status" value="1"/>
</dbReference>
<dbReference type="InterPro" id="IPR044913">
    <property type="entry name" value="P_trefoil_dom_sf"/>
</dbReference>
<evidence type="ECO:0000313" key="13">
    <source>
        <dbReference type="EMBL" id="CAI2177292.1"/>
    </source>
</evidence>
<dbReference type="PANTHER" id="PTHR22762:SF133">
    <property type="entry name" value="P-TYPE DOMAIN-CONTAINING PROTEIN"/>
    <property type="match status" value="1"/>
</dbReference>
<comment type="caution">
    <text evidence="13">The sequence shown here is derived from an EMBL/GenBank/DDBJ whole genome shotgun (WGS) entry which is preliminary data.</text>
</comment>
<comment type="similarity">
    <text evidence="2 10">Belongs to the glycosyl hydrolase 31 family.</text>
</comment>
<comment type="subcellular location">
    <subcellularLocation>
        <location evidence="1">Endomembrane system</location>
    </subcellularLocation>
</comment>
<dbReference type="InterPro" id="IPR013780">
    <property type="entry name" value="Glyco_hydro_b"/>
</dbReference>
<dbReference type="PROSITE" id="PS00025">
    <property type="entry name" value="P_TREFOIL_1"/>
    <property type="match status" value="1"/>
</dbReference>
<keyword evidence="3 10" id="KW-0378">Hydrolase</keyword>
<dbReference type="InterPro" id="IPR000519">
    <property type="entry name" value="P_trefoil_dom"/>
</dbReference>
<evidence type="ECO:0000256" key="5">
    <source>
        <dbReference type="ARBA" id="ARBA00023157"/>
    </source>
</evidence>
<dbReference type="PROSITE" id="PS00129">
    <property type="entry name" value="GLYCOSYL_HYDROL_F31_1"/>
    <property type="match status" value="1"/>
</dbReference>
<dbReference type="SUPFAM" id="SSF57492">
    <property type="entry name" value="Trefoil"/>
    <property type="match status" value="1"/>
</dbReference>
<evidence type="ECO:0000259" key="12">
    <source>
        <dbReference type="PROSITE" id="PS51448"/>
    </source>
</evidence>
<keyword evidence="7 10" id="KW-0326">Glycosidase</keyword>
<keyword evidence="4" id="KW-0472">Membrane</keyword>
<dbReference type="Pfam" id="PF00088">
    <property type="entry name" value="Trefoil"/>
    <property type="match status" value="2"/>
</dbReference>
<dbReference type="Gene3D" id="3.20.20.80">
    <property type="entry name" value="Glycosidases"/>
    <property type="match status" value="1"/>
</dbReference>
<dbReference type="SUPFAM" id="SSF51445">
    <property type="entry name" value="(Trans)glycosidases"/>
    <property type="match status" value="1"/>
</dbReference>
<dbReference type="Gene3D" id="2.60.40.1760">
    <property type="entry name" value="glycosyl hydrolase (family 31)"/>
    <property type="match status" value="1"/>
</dbReference>
<dbReference type="EMBL" id="CAMKVN010001649">
    <property type="protein sequence ID" value="CAI2177292.1"/>
    <property type="molecule type" value="Genomic_DNA"/>
</dbReference>
<evidence type="ECO:0000313" key="14">
    <source>
        <dbReference type="Proteomes" id="UP001153678"/>
    </source>
</evidence>
<dbReference type="CDD" id="cd00111">
    <property type="entry name" value="Trefoil"/>
    <property type="match status" value="2"/>
</dbReference>
<evidence type="ECO:0000256" key="11">
    <source>
        <dbReference type="SAM" id="SignalP"/>
    </source>
</evidence>
<feature type="signal peptide" evidence="11">
    <location>
        <begin position="1"/>
        <end position="24"/>
    </location>
</feature>
<evidence type="ECO:0000256" key="10">
    <source>
        <dbReference type="RuleBase" id="RU361185"/>
    </source>
</evidence>
<dbReference type="InterPro" id="IPR011013">
    <property type="entry name" value="Gal_mutarotase_sf_dom"/>
</dbReference>
<evidence type="ECO:0000256" key="7">
    <source>
        <dbReference type="ARBA" id="ARBA00023295"/>
    </source>
</evidence>
<dbReference type="Gene3D" id="2.60.40.1180">
    <property type="entry name" value="Golgi alpha-mannosidase II"/>
    <property type="match status" value="2"/>
</dbReference>
<accession>A0A9W4WPV3</accession>
<feature type="disulfide bond" evidence="9">
    <location>
        <begin position="61"/>
        <end position="76"/>
    </location>
</feature>
<dbReference type="Pfam" id="PF01055">
    <property type="entry name" value="Glyco_hydro_31_2nd"/>
    <property type="match status" value="1"/>
</dbReference>
<dbReference type="InterPro" id="IPR048395">
    <property type="entry name" value="Glyco_hydro_31_C"/>
</dbReference>
<keyword evidence="6" id="KW-0325">Glycoprotein</keyword>
<dbReference type="Proteomes" id="UP001153678">
    <property type="component" value="Unassembled WGS sequence"/>
</dbReference>
<dbReference type="GO" id="GO:0016324">
    <property type="term" value="C:apical plasma membrane"/>
    <property type="evidence" value="ECO:0007669"/>
    <property type="project" value="UniProtKB-SubCell"/>
</dbReference>
<evidence type="ECO:0000256" key="4">
    <source>
        <dbReference type="ARBA" id="ARBA00023136"/>
    </source>
</evidence>
<dbReference type="InterPro" id="IPR000322">
    <property type="entry name" value="Glyco_hydro_31_TIM"/>
</dbReference>
<dbReference type="GO" id="GO:0030246">
    <property type="term" value="F:carbohydrate binding"/>
    <property type="evidence" value="ECO:0007669"/>
    <property type="project" value="InterPro"/>
</dbReference>
<dbReference type="Gene3D" id="4.10.110.10">
    <property type="entry name" value="Spasmolytic Protein, domain 1"/>
    <property type="match status" value="2"/>
</dbReference>
<dbReference type="Pfam" id="PF13802">
    <property type="entry name" value="Gal_mutarotas_2"/>
    <property type="match status" value="1"/>
</dbReference>
<sequence>MTTLFVILLSCLSILPWLISMIREKNVPFTSSIEISKNNNSINLINESINICSISDARYDCGYFGITKKECESRFCCWRPSDNTEDNWCFYKKGDPYTCDIDPATRVDCGYMGIQAFECINILNCCWNPTDVIGGNYCYYKSQHCKGYKVVNIEYQGNGRILIADLELNGLGCGIYGHDSRHLKLLVEYETAERLHVKIYDPKEWRFEVPEEIVPIPLSEPINNDMLYHFLYNENPFTFSIARANTGEKIIDTDVPGMNSLVFEDQYMEISFKLPQDPYIYGLGEVVDSLRRDPHGTFQTIWNRDAANPVAENIYGAQPFYLEIRNGSAHGVFLRNANGMDVAITPGNPAKLNWKVIGGVFDFYIFLGPTPSDVIAQYTEVVGRPSLPPYWALGYHQCRWGYHNVKVLEKVISKFKLYNIPLETIWTDLDYMDGSKDFTWNPTNYPRDEMVRFMEKLHEDEQHYVVIIDPAIKIEAGYYPYDEGVRRNIFIKNHKGENIVGRVWPGLTVFPDWFNEDTSVYWGDMLEKWLENVMVDGLWIDMNEISSWCRGECIQRKAISNDDIHLSHPHEHCMENIDNYTATKARSRNLRNPPYKINNGAARLPLDESTLALNAVHHNGLLEYDVHNLFGHMESMITYNILSKRIRKGKRPFIITRSNFAGTGKYAGHWTGDNWSKWSYLYYSIPGILNFQIFGIPLVGADICGFSGAATEELCLRWMQLGSFYPFSRNHNAILEPGQEPYLWPSVAIVSRKFLNIRYSLLPYYYTLFYEAHSKGSTVWRPLFFEFPSSKHALAIDRQFMIGSGLLLSPVLRPQQTIVEALIPPGLWYDFYSEKLSFNVTKYDGIYVDLWAPLEVLPILIRGGNILPMQYPELTTAATKRNNYYLLVALDGDGDAKGTLYLDDGESIDIGKNFTYTTFIAKNGSALMTRCDQCDQNDDGTQGYNVTSKLDKIILMGIGKYNKAIKEILLNGNYVKCHWFIDRNSEKLILSDLELSLNNLWNLTWKISIKVWDGVGN</sequence>
<dbReference type="PANTHER" id="PTHR22762">
    <property type="entry name" value="ALPHA-GLUCOSIDASE"/>
    <property type="match status" value="1"/>
</dbReference>
<feature type="domain" description="P-type" evidence="12">
    <location>
        <begin position="97"/>
        <end position="142"/>
    </location>
</feature>
<dbReference type="PROSITE" id="PS51448">
    <property type="entry name" value="P_TREFOIL_2"/>
    <property type="match status" value="2"/>
</dbReference>
<dbReference type="InterPro" id="IPR025887">
    <property type="entry name" value="Glyco_hydro_31_N_dom"/>
</dbReference>
<evidence type="ECO:0000256" key="2">
    <source>
        <dbReference type="ARBA" id="ARBA00007806"/>
    </source>
</evidence>
<dbReference type="GO" id="GO:0005975">
    <property type="term" value="P:carbohydrate metabolic process"/>
    <property type="evidence" value="ECO:0007669"/>
    <property type="project" value="InterPro"/>
</dbReference>
<name>A0A9W4WPV3_9GLOM</name>
<gene>
    <name evidence="13" type="ORF">FWILDA_LOCUS8014</name>
</gene>
<evidence type="ECO:0000256" key="8">
    <source>
        <dbReference type="ARBA" id="ARBA00041343"/>
    </source>
</evidence>
<dbReference type="OrthoDB" id="5839090at2759"/>
<feature type="domain" description="P-type" evidence="12">
    <location>
        <begin position="50"/>
        <end position="93"/>
    </location>
</feature>
<protein>
    <recommendedName>
        <fullName evidence="8">Maltase</fullName>
    </recommendedName>
</protein>
<keyword evidence="5 9" id="KW-1015">Disulfide bond</keyword>
<dbReference type="InterPro" id="IPR030458">
    <property type="entry name" value="Glyco_hydro_31_AS"/>
</dbReference>
<proteinExistence type="inferred from homology"/>
<dbReference type="SUPFAM" id="SSF74650">
    <property type="entry name" value="Galactose mutarotase-like"/>
    <property type="match status" value="1"/>
</dbReference>
<feature type="chain" id="PRO_5040994893" description="Maltase" evidence="11">
    <location>
        <begin position="25"/>
        <end position="1017"/>
    </location>
</feature>
<dbReference type="AlphaFoldDB" id="A0A9W4WPV3"/>
<keyword evidence="14" id="KW-1185">Reference proteome</keyword>
<organism evidence="13 14">
    <name type="scientific">Funneliformis geosporum</name>
    <dbReference type="NCBI Taxonomy" id="1117311"/>
    <lineage>
        <taxon>Eukaryota</taxon>
        <taxon>Fungi</taxon>
        <taxon>Fungi incertae sedis</taxon>
        <taxon>Mucoromycota</taxon>
        <taxon>Glomeromycotina</taxon>
        <taxon>Glomeromycetes</taxon>
        <taxon>Glomerales</taxon>
        <taxon>Glomeraceae</taxon>
        <taxon>Funneliformis</taxon>
    </lineage>
</organism>
<evidence type="ECO:0000256" key="3">
    <source>
        <dbReference type="ARBA" id="ARBA00022801"/>
    </source>
</evidence>
<dbReference type="CDD" id="cd06602">
    <property type="entry name" value="GH31_MGAM_SI_GAA"/>
    <property type="match status" value="1"/>
</dbReference>
<dbReference type="Pfam" id="PF21365">
    <property type="entry name" value="Glyco_hydro_31_3rd"/>
    <property type="match status" value="1"/>
</dbReference>
<dbReference type="InterPro" id="IPR017957">
    <property type="entry name" value="P_trefoil_CS"/>
</dbReference>
<reference evidence="13" key="1">
    <citation type="submission" date="2022-08" db="EMBL/GenBank/DDBJ databases">
        <authorList>
            <person name="Kallberg Y."/>
            <person name="Tangrot J."/>
            <person name="Rosling A."/>
        </authorList>
    </citation>
    <scope>NUCLEOTIDE SEQUENCE</scope>
    <source>
        <strain evidence="13">Wild A</strain>
    </source>
</reference>
<comment type="caution">
    <text evidence="9">Lacks conserved residue(s) required for the propagation of feature annotation.</text>
</comment>